<dbReference type="InterPro" id="IPR000945">
    <property type="entry name" value="DBH-like"/>
</dbReference>
<dbReference type="SUPFAM" id="SSF49742">
    <property type="entry name" value="PHM/PNGase F"/>
    <property type="match status" value="2"/>
</dbReference>
<comment type="similarity">
    <text evidence="1">Belongs to the copper type II ascorbate-dependent monooxygenase family.</text>
</comment>
<evidence type="ECO:0000313" key="6">
    <source>
        <dbReference type="EMBL" id="EAT36593.1"/>
    </source>
</evidence>
<dbReference type="PRINTS" id="PR00767">
    <property type="entry name" value="DBMONOXGNASE"/>
</dbReference>
<dbReference type="EMBL" id="CH477754">
    <property type="protein sequence ID" value="EAT36593.1"/>
    <property type="molecule type" value="Genomic_DNA"/>
</dbReference>
<evidence type="ECO:0000256" key="3">
    <source>
        <dbReference type="ARBA" id="ARBA00023180"/>
    </source>
</evidence>
<dbReference type="Gene3D" id="2.60.120.310">
    <property type="entry name" value="Copper type II, ascorbate-dependent monooxygenase, N-terminal domain"/>
    <property type="match status" value="1"/>
</dbReference>
<keyword evidence="2" id="KW-1015">Disulfide bond</keyword>
<dbReference type="PANTHER" id="PTHR10157">
    <property type="entry name" value="DOPAMINE BETA HYDROXYLASE RELATED"/>
    <property type="match status" value="1"/>
</dbReference>
<keyword evidence="3" id="KW-0325">Glycoprotein</keyword>
<dbReference type="InterPro" id="IPR000323">
    <property type="entry name" value="Cu2_ascorb_mOase_N"/>
</dbReference>
<proteinExistence type="inferred from homology"/>
<organism evidence="6 7">
    <name type="scientific">Aedes aegypti</name>
    <name type="common">Yellowfever mosquito</name>
    <name type="synonym">Culex aegypti</name>
    <dbReference type="NCBI Taxonomy" id="7159"/>
    <lineage>
        <taxon>Eukaryota</taxon>
        <taxon>Metazoa</taxon>
        <taxon>Ecdysozoa</taxon>
        <taxon>Arthropoda</taxon>
        <taxon>Hexapoda</taxon>
        <taxon>Insecta</taxon>
        <taxon>Pterygota</taxon>
        <taxon>Neoptera</taxon>
        <taxon>Endopterygota</taxon>
        <taxon>Diptera</taxon>
        <taxon>Nematocera</taxon>
        <taxon>Culicoidea</taxon>
        <taxon>Culicidae</taxon>
        <taxon>Culicinae</taxon>
        <taxon>Aedini</taxon>
        <taxon>Aedes</taxon>
        <taxon>Stegomyia</taxon>
    </lineage>
</organism>
<dbReference type="CDD" id="cd09631">
    <property type="entry name" value="DOMON_DOH"/>
    <property type="match status" value="1"/>
</dbReference>
<reference evidence="6" key="3">
    <citation type="submission" date="2012-09" db="EMBL/GenBank/DDBJ databases">
        <authorList>
            <consortium name="VectorBase"/>
        </authorList>
    </citation>
    <scope>NUCLEOTIDE SEQUENCE</scope>
    <source>
        <strain evidence="6">Liverpool</strain>
    </source>
</reference>
<dbReference type="InterPro" id="IPR036939">
    <property type="entry name" value="Cu2_ascorb_mOase_N_sf"/>
</dbReference>
<keyword evidence="4" id="KW-0732">Signal</keyword>
<dbReference type="Pfam" id="PF03712">
    <property type="entry name" value="Cu2_monoox_C"/>
    <property type="match status" value="1"/>
</dbReference>
<sequence>MRKSTSMVRCFQCLLVAWSWQLGIAGSNWDHIMDFDQNYRLLWTSTSKDITFEVQSRTQGFVGLGFSRDGTLADSDIVVGWMDDGQAQFQDRHIRAGSDGDPIIDPSQDYTLLSLYQNQTHTVMRFKRNLNTCDNKDDFPITNDTMRVIFMYSKQKPQKGSLALPDPLEAFKGSRSVFLTQRTNQHLLTNEADINILELRNMDVELPESDESLYWCKIFKLDDFHQKHHLIRYEPVFDSSTSVLFLNHMILYECQGLSNELEMLSRRHGQPCFQIKATHCNTVVANWARGSDGFSFPQEAGYPLDSHQATYYLLETHYNNPDYSEPEAEQQVVDNSGLKLYYTQSLRNFDAGVLSVGIDPNWRHIIPPGQEKVVSEGHCIGACTQQSFPQEGINIFAVMTRTHLIGRQVKLRQIRGNEELQPIVHDTNVDPSYQDYRWLPTPVKALPGDSLIAECIYDSSSRKSITLGGMTTREEICLVLTLYYPRQQALTSCHSLPSLPTVLHSLGIQELASGSNPVEISSPPELAGMTLEKRLISYDWANQFENFQYVTRLGSFKPMCWANAMLPVSESIMRDEITGPEIFTVCLPVPLCGKGGWGAILVATNSYGTDGIKEQHRNVSKGTP</sequence>
<dbReference type="InterPro" id="IPR024548">
    <property type="entry name" value="Cu2_monoox_C"/>
</dbReference>
<feature type="chain" id="PRO_5014307255" evidence="4">
    <location>
        <begin position="26"/>
        <end position="624"/>
    </location>
</feature>
<dbReference type="GO" id="GO:0005507">
    <property type="term" value="F:copper ion binding"/>
    <property type="evidence" value="ECO:0007669"/>
    <property type="project" value="InterPro"/>
</dbReference>
<evidence type="ECO:0000259" key="5">
    <source>
        <dbReference type="PROSITE" id="PS50836"/>
    </source>
</evidence>
<dbReference type="OMA" id="MHCNTVV"/>
<dbReference type="InterPro" id="IPR045266">
    <property type="entry name" value="DOH_DOMON"/>
</dbReference>
<dbReference type="GO" id="GO:0004500">
    <property type="term" value="F:dopamine beta-monooxygenase activity"/>
    <property type="evidence" value="ECO:0007669"/>
    <property type="project" value="InterPro"/>
</dbReference>
<dbReference type="InterPro" id="IPR008977">
    <property type="entry name" value="PHM/PNGase_F_dom_sf"/>
</dbReference>
<dbReference type="GO" id="GO:0006589">
    <property type="term" value="P:octopamine biosynthetic process"/>
    <property type="evidence" value="ECO:0007669"/>
    <property type="project" value="TreeGrafter"/>
</dbReference>
<dbReference type="GO" id="GO:0042420">
    <property type="term" value="P:dopamine catabolic process"/>
    <property type="evidence" value="ECO:0007669"/>
    <property type="project" value="TreeGrafter"/>
</dbReference>
<dbReference type="PROSITE" id="PS50836">
    <property type="entry name" value="DOMON"/>
    <property type="match status" value="1"/>
</dbReference>
<protein>
    <submittedName>
        <fullName evidence="6">AAEL011332-PA</fullName>
    </submittedName>
</protein>
<reference evidence="6" key="2">
    <citation type="journal article" date="2007" name="Science">
        <title>Genome sequence of Aedes aegypti, a major arbovirus vector.</title>
        <authorList>
            <person name="Nene V."/>
            <person name="Wortman J.R."/>
            <person name="Lawson D."/>
            <person name="Haas B."/>
            <person name="Kodira C."/>
            <person name="Tu Z.J."/>
            <person name="Loftus B."/>
            <person name="Xi Z."/>
            <person name="Megy K."/>
            <person name="Grabherr M."/>
            <person name="Ren Q."/>
            <person name="Zdobnov E.M."/>
            <person name="Lobo N.F."/>
            <person name="Campbell K.S."/>
            <person name="Brown S.E."/>
            <person name="Bonaldo M.F."/>
            <person name="Zhu J."/>
            <person name="Sinkins S.P."/>
            <person name="Hogenkamp D.G."/>
            <person name="Amedeo P."/>
            <person name="Arensburger P."/>
            <person name="Atkinson P.W."/>
            <person name="Bidwell S."/>
            <person name="Biedler J."/>
            <person name="Birney E."/>
            <person name="Bruggner R.V."/>
            <person name="Costas J."/>
            <person name="Coy M.R."/>
            <person name="Crabtree J."/>
            <person name="Crawford M."/>
            <person name="Debruyn B."/>
            <person name="Decaprio D."/>
            <person name="Eiglmeier K."/>
            <person name="Eisenstadt E."/>
            <person name="El-Dorry H."/>
            <person name="Gelbart W.M."/>
            <person name="Gomes S.L."/>
            <person name="Hammond M."/>
            <person name="Hannick L.I."/>
            <person name="Hogan J.R."/>
            <person name="Holmes M.H."/>
            <person name="Jaffe D."/>
            <person name="Johnston J.S."/>
            <person name="Kennedy R.C."/>
            <person name="Koo H."/>
            <person name="Kravitz S."/>
            <person name="Kriventseva E.V."/>
            <person name="Kulp D."/>
            <person name="Labutti K."/>
            <person name="Lee E."/>
            <person name="Li S."/>
            <person name="Lovin D.D."/>
            <person name="Mao C."/>
            <person name="Mauceli E."/>
            <person name="Menck C.F."/>
            <person name="Miller J.R."/>
            <person name="Montgomery P."/>
            <person name="Mori A."/>
            <person name="Nascimento A.L."/>
            <person name="Naveira H.F."/>
            <person name="Nusbaum C."/>
            <person name="O'leary S."/>
            <person name="Orvis J."/>
            <person name="Pertea M."/>
            <person name="Quesneville H."/>
            <person name="Reidenbach K.R."/>
            <person name="Rogers Y.H."/>
            <person name="Roth C.W."/>
            <person name="Schneider J.R."/>
            <person name="Schatz M."/>
            <person name="Shumway M."/>
            <person name="Stanke M."/>
            <person name="Stinson E.O."/>
            <person name="Tubio J.M."/>
            <person name="Vanzee J.P."/>
            <person name="Verjovski-Almeida S."/>
            <person name="Werner D."/>
            <person name="White O."/>
            <person name="Wyder S."/>
            <person name="Zeng Q."/>
            <person name="Zhao Q."/>
            <person name="Zhao Y."/>
            <person name="Hill C.A."/>
            <person name="Raikhel A.S."/>
            <person name="Soares M.B."/>
            <person name="Knudson D.L."/>
            <person name="Lee N.H."/>
            <person name="Galagan J."/>
            <person name="Salzberg S.L."/>
            <person name="Paulsen I.T."/>
            <person name="Dimopoulos G."/>
            <person name="Collins F.H."/>
            <person name="Birren B."/>
            <person name="Fraser-Liggett C.M."/>
            <person name="Severson D.W."/>
        </authorList>
    </citation>
    <scope>NUCLEOTIDE SEQUENCE [LARGE SCALE GENOMIC DNA]</scope>
    <source>
        <strain evidence="6">Liverpool</strain>
    </source>
</reference>
<gene>
    <name evidence="6" type="ORF">AaeL_AAEL011332</name>
</gene>
<reference evidence="6" key="1">
    <citation type="submission" date="2005-10" db="EMBL/GenBank/DDBJ databases">
        <authorList>
            <person name="Loftus B.J."/>
            <person name="Nene V.M."/>
            <person name="Hannick L.I."/>
            <person name="Bidwell S."/>
            <person name="Haas B."/>
            <person name="Amedeo P."/>
            <person name="Orvis J."/>
            <person name="Wortman J.R."/>
            <person name="White O.R."/>
            <person name="Salzberg S."/>
            <person name="Shumway M."/>
            <person name="Koo H."/>
            <person name="Zhao Y."/>
            <person name="Holmes M."/>
            <person name="Miller J."/>
            <person name="Schatz M."/>
            <person name="Pop M."/>
            <person name="Pai G."/>
            <person name="Utterback T."/>
            <person name="Rogers Y.-H."/>
            <person name="Kravitz S."/>
            <person name="Fraser C.M."/>
        </authorList>
    </citation>
    <scope>NUCLEOTIDE SEQUENCE</scope>
    <source>
        <strain evidence="6">Liverpool</strain>
    </source>
</reference>
<dbReference type="GO" id="GO:0042421">
    <property type="term" value="P:norepinephrine biosynthetic process"/>
    <property type="evidence" value="ECO:0007669"/>
    <property type="project" value="TreeGrafter"/>
</dbReference>
<feature type="domain" description="DOMON" evidence="5">
    <location>
        <begin position="37"/>
        <end position="153"/>
    </location>
</feature>
<dbReference type="STRING" id="7159.Q16QB6"/>
<feature type="signal peptide" evidence="4">
    <location>
        <begin position="1"/>
        <end position="25"/>
    </location>
</feature>
<name>Q16QB6_AEDAE</name>
<dbReference type="Gene3D" id="2.60.120.230">
    <property type="match status" value="1"/>
</dbReference>
<dbReference type="Proteomes" id="UP000682892">
    <property type="component" value="Unassembled WGS sequence"/>
</dbReference>
<dbReference type="InterPro" id="IPR028460">
    <property type="entry name" value="Tbh/DBH"/>
</dbReference>
<dbReference type="InterPro" id="IPR014784">
    <property type="entry name" value="Cu2_ascorb_mOase-like_C"/>
</dbReference>
<dbReference type="GO" id="GO:0030667">
    <property type="term" value="C:secretory granule membrane"/>
    <property type="evidence" value="ECO:0007669"/>
    <property type="project" value="TreeGrafter"/>
</dbReference>
<dbReference type="PhylomeDB" id="Q16QB6"/>
<dbReference type="GO" id="GO:0005615">
    <property type="term" value="C:extracellular space"/>
    <property type="evidence" value="ECO:0007669"/>
    <property type="project" value="TreeGrafter"/>
</dbReference>
<evidence type="ECO:0000256" key="4">
    <source>
        <dbReference type="SAM" id="SignalP"/>
    </source>
</evidence>
<evidence type="ECO:0000313" key="7">
    <source>
        <dbReference type="Proteomes" id="UP000682892"/>
    </source>
</evidence>
<dbReference type="Gene3D" id="2.60.40.1210">
    <property type="entry name" value="Cellobiose dehydrogenase, cytochrome domain"/>
    <property type="match status" value="1"/>
</dbReference>
<dbReference type="InterPro" id="IPR005018">
    <property type="entry name" value="DOMON_domain"/>
</dbReference>
<evidence type="ECO:0000256" key="2">
    <source>
        <dbReference type="ARBA" id="ARBA00023157"/>
    </source>
</evidence>
<dbReference type="PANTHER" id="PTHR10157:SF40">
    <property type="entry name" value="MOXD1 HOMOLOG 2"/>
    <property type="match status" value="1"/>
</dbReference>
<dbReference type="HOGENOM" id="CLU_017939_2_0_1"/>
<dbReference type="Pfam" id="PF01082">
    <property type="entry name" value="Cu2_monooxygen"/>
    <property type="match status" value="1"/>
</dbReference>
<accession>Q16QB6</accession>
<dbReference type="Pfam" id="PF03351">
    <property type="entry name" value="DOMON"/>
    <property type="match status" value="1"/>
</dbReference>
<dbReference type="FunFam" id="2.60.120.230:FF:000001">
    <property type="entry name" value="Monooxygenase, DBH-like 1"/>
    <property type="match status" value="1"/>
</dbReference>
<dbReference type="eggNOG" id="KOG3568">
    <property type="taxonomic scope" value="Eukaryota"/>
</dbReference>
<dbReference type="VEuPathDB" id="VectorBase:AAEL011332"/>
<dbReference type="PaxDb" id="7159-AAEL011332-PA"/>
<evidence type="ECO:0000256" key="1">
    <source>
        <dbReference type="ARBA" id="ARBA00010676"/>
    </source>
</evidence>
<dbReference type="AlphaFoldDB" id="Q16QB6"/>
<dbReference type="SMART" id="SM00664">
    <property type="entry name" value="DoH"/>
    <property type="match status" value="1"/>
</dbReference>